<protein>
    <recommendedName>
        <fullName evidence="3">BioF2-like acetyltransferase domain-containing protein</fullName>
    </recommendedName>
</protein>
<gene>
    <name evidence="1" type="ORF">AAK873_12640</name>
</gene>
<keyword evidence="2" id="KW-1185">Reference proteome</keyword>
<dbReference type="RefSeq" id="WP_121698696.1">
    <property type="nucleotide sequence ID" value="NZ_JBCLPP010000049.1"/>
</dbReference>
<dbReference type="EMBL" id="JBCLPP010000049">
    <property type="protein sequence ID" value="MEY8246457.1"/>
    <property type="molecule type" value="Genomic_DNA"/>
</dbReference>
<reference evidence="1 2" key="1">
    <citation type="submission" date="2024-03" db="EMBL/GenBank/DDBJ databases">
        <title>Mouse gut bacterial collection (mGBC) of GemPharmatech.</title>
        <authorList>
            <person name="He Y."/>
            <person name="Dong L."/>
            <person name="Wu D."/>
            <person name="Gao X."/>
            <person name="Lin Z."/>
        </authorList>
    </citation>
    <scope>NUCLEOTIDE SEQUENCE [LARGE SCALE GENOMIC DNA]</scope>
    <source>
        <strain evidence="1 2">54-13</strain>
    </source>
</reference>
<dbReference type="InterPro" id="IPR016181">
    <property type="entry name" value="Acyl_CoA_acyltransferase"/>
</dbReference>
<proteinExistence type="predicted"/>
<comment type="caution">
    <text evidence="1">The sequence shown here is derived from an EMBL/GenBank/DDBJ whole genome shotgun (WGS) entry which is preliminary data.</text>
</comment>
<accession>A0ABV4D3B3</accession>
<organism evidence="1 2">
    <name type="scientific">Heminiphilus faecis</name>
    <dbReference type="NCBI Taxonomy" id="2601703"/>
    <lineage>
        <taxon>Bacteria</taxon>
        <taxon>Pseudomonadati</taxon>
        <taxon>Bacteroidota</taxon>
        <taxon>Bacteroidia</taxon>
        <taxon>Bacteroidales</taxon>
        <taxon>Muribaculaceae</taxon>
        <taxon>Heminiphilus</taxon>
    </lineage>
</organism>
<evidence type="ECO:0008006" key="3">
    <source>
        <dbReference type="Google" id="ProtNLM"/>
    </source>
</evidence>
<dbReference type="SUPFAM" id="SSF55729">
    <property type="entry name" value="Acyl-CoA N-acyltransferases (Nat)"/>
    <property type="match status" value="1"/>
</dbReference>
<dbReference type="Gene3D" id="3.40.630.30">
    <property type="match status" value="1"/>
</dbReference>
<evidence type="ECO:0000313" key="2">
    <source>
        <dbReference type="Proteomes" id="UP001565200"/>
    </source>
</evidence>
<evidence type="ECO:0000313" key="1">
    <source>
        <dbReference type="EMBL" id="MEY8246457.1"/>
    </source>
</evidence>
<name>A0ABV4D3B3_9BACT</name>
<sequence length="309" mass="34673">MELVDVAPEEYGRLFPSPLHVYNTVAFSELNSGKCEAVKYMVFREGKIRGGIVLGLRDGMWQSPFSAPFGGFTLLRGQRMEYIEHMARCMSDFADAAACPVRIVFPPVPYDDSLITKSVSAFSRMPQCVMSYDVSYHYDLRSPVTVSRKARGALREALRYDFAFECLDGNEADIVRVYDIVRQNHEAKGYPVKMSCREVIDTVRIIPADFFVLNVLGRDVAAAVAFHVSPGIVQLIYWGDIPGTSSMRVMNRMAFELSSYYRDKGLDIMDLGPSTEAAIPNYGLCAFKESWGCRPSLKPQVIIRPSSHI</sequence>
<dbReference type="Proteomes" id="UP001565200">
    <property type="component" value="Unassembled WGS sequence"/>
</dbReference>